<feature type="region of interest" description="Disordered" evidence="1">
    <location>
        <begin position="99"/>
        <end position="131"/>
    </location>
</feature>
<dbReference type="AlphaFoldDB" id="B7AQE7"/>
<dbReference type="eggNOG" id="COG0860">
    <property type="taxonomic scope" value="Bacteria"/>
</dbReference>
<evidence type="ECO:0000256" key="2">
    <source>
        <dbReference type="SAM" id="Phobius"/>
    </source>
</evidence>
<dbReference type="InterPro" id="IPR010897">
    <property type="entry name" value="Spore_II_P"/>
</dbReference>
<keyword evidence="2" id="KW-1133">Transmembrane helix</keyword>
<sequence length="421" mass="46524">MHSGGIGHDMKKYGRYRFWVFIVITLVIIYAVCNGVISDSGTVFAGYSVRVMGMEVMPLYGYVSSMDSEDTGAASKIADNINPINGYARDRYIKKSELSGQLTEQETESRNTDFSQSLATQESSESAADMTTAASVEAAAVPEKTSVSDIAAAASANVITGTLYPKTSLSNYNYVLSNFYTVTGITELGSDKLRPAEFLQKDMKMSQDSSKPQILIFHTHSQEAFADSAEGDEADTIVGVGDYLTRLLSEKYGYNVIHDKSVYDLVNGKLDRSKAYTYAEQSVASILEKNPSIEVVIDLHRDGVPDTTRLVTEVNGKKTAKIMFFNGLSYSRVNGDISYLPNPYRDDNLALSLQMQLMGNAYYPGYLRRIYVNAYRYCLHMRGKSMLIEAGAQTNTVEEVKNAMEPLADILDKTLCGEKCW</sequence>
<keyword evidence="2" id="KW-0812">Transmembrane</keyword>
<reference evidence="3 4" key="1">
    <citation type="submission" date="2008-11" db="EMBL/GenBank/DDBJ databases">
        <title>Draft genome sequence of Bacteroides pectinophilus (ATCC 43243).</title>
        <authorList>
            <person name="Sudarsanam P."/>
            <person name="Ley R."/>
            <person name="Guruge J."/>
            <person name="Turnbaugh P.J."/>
            <person name="Mahowald M."/>
            <person name="Liep D."/>
            <person name="Gordon J."/>
        </authorList>
    </citation>
    <scope>NUCLEOTIDE SEQUENCE [LARGE SCALE GENOMIC DNA]</scope>
    <source>
        <strain evidence="3 4">ATCC 43243</strain>
    </source>
</reference>
<evidence type="ECO:0000313" key="3">
    <source>
        <dbReference type="EMBL" id="EEC57919.1"/>
    </source>
</evidence>
<dbReference type="Proteomes" id="UP000003136">
    <property type="component" value="Unassembled WGS sequence"/>
</dbReference>
<protein>
    <recommendedName>
        <fullName evidence="5">Stage II sporulation protein P</fullName>
    </recommendedName>
</protein>
<feature type="compositionally biased region" description="Polar residues" evidence="1">
    <location>
        <begin position="112"/>
        <end position="126"/>
    </location>
</feature>
<evidence type="ECO:0000313" key="4">
    <source>
        <dbReference type="Proteomes" id="UP000003136"/>
    </source>
</evidence>
<name>B7AQE7_9FIRM</name>
<organism evidence="3 4">
    <name type="scientific">[Bacteroides] pectinophilus ATCC 43243</name>
    <dbReference type="NCBI Taxonomy" id="483218"/>
    <lineage>
        <taxon>Bacteria</taxon>
        <taxon>Bacillati</taxon>
        <taxon>Bacillota</taxon>
        <taxon>Clostridia</taxon>
        <taxon>Eubacteriales</taxon>
    </lineage>
</organism>
<dbReference type="HOGENOM" id="CLU_044446_2_0_9"/>
<evidence type="ECO:0000256" key="1">
    <source>
        <dbReference type="SAM" id="MobiDB-lite"/>
    </source>
</evidence>
<reference evidence="3 4" key="2">
    <citation type="submission" date="2008-11" db="EMBL/GenBank/DDBJ databases">
        <authorList>
            <person name="Fulton L."/>
            <person name="Clifton S."/>
            <person name="Fulton B."/>
            <person name="Xu J."/>
            <person name="Minx P."/>
            <person name="Pepin K.H."/>
            <person name="Johnson M."/>
            <person name="Bhonagiri V."/>
            <person name="Nash W.E."/>
            <person name="Mardis E.R."/>
            <person name="Wilson R.K."/>
        </authorList>
    </citation>
    <scope>NUCLEOTIDE SEQUENCE [LARGE SCALE GENOMIC DNA]</scope>
    <source>
        <strain evidence="3 4">ATCC 43243</strain>
    </source>
</reference>
<feature type="transmembrane region" description="Helical" evidence="2">
    <location>
        <begin position="18"/>
        <end position="37"/>
    </location>
</feature>
<evidence type="ECO:0008006" key="5">
    <source>
        <dbReference type="Google" id="ProtNLM"/>
    </source>
</evidence>
<proteinExistence type="predicted"/>
<accession>B7AQE7</accession>
<comment type="caution">
    <text evidence="3">The sequence shown here is derived from an EMBL/GenBank/DDBJ whole genome shotgun (WGS) entry which is preliminary data.</text>
</comment>
<dbReference type="Pfam" id="PF07454">
    <property type="entry name" value="SpoIIP"/>
    <property type="match status" value="1"/>
</dbReference>
<keyword evidence="4" id="KW-1185">Reference proteome</keyword>
<dbReference type="EMBL" id="ABVQ01000035">
    <property type="protein sequence ID" value="EEC57919.1"/>
    <property type="molecule type" value="Genomic_DNA"/>
</dbReference>
<keyword evidence="2" id="KW-0472">Membrane</keyword>
<gene>
    <name evidence="3" type="ORF">BACPEC_00904</name>
</gene>
<dbReference type="STRING" id="483218.BACPEC_00904"/>